<accession>A0A2T5XWA4</accession>
<dbReference type="RefSeq" id="WP_107781601.1">
    <property type="nucleotide sequence ID" value="NZ_QBKG01000003.1"/>
</dbReference>
<name>A0A2T5XWA4_9FLAO</name>
<reference evidence="1 2" key="1">
    <citation type="submission" date="2018-04" db="EMBL/GenBank/DDBJ databases">
        <title>Genomic Encyclopedia of Archaeal and Bacterial Type Strains, Phase II (KMG-II): from individual species to whole genera.</title>
        <authorList>
            <person name="Goeker M."/>
        </authorList>
    </citation>
    <scope>NUCLEOTIDE SEQUENCE [LARGE SCALE GENOMIC DNA]</scope>
    <source>
        <strain evidence="1 2">DSM 22902</strain>
    </source>
</reference>
<dbReference type="AlphaFoldDB" id="A0A2T5XWA4"/>
<dbReference type="PROSITE" id="PS51257">
    <property type="entry name" value="PROKAR_LIPOPROTEIN"/>
    <property type="match status" value="1"/>
</dbReference>
<organism evidence="1 2">
    <name type="scientific">Capnocytophaga leadbetteri</name>
    <dbReference type="NCBI Taxonomy" id="327575"/>
    <lineage>
        <taxon>Bacteria</taxon>
        <taxon>Pseudomonadati</taxon>
        <taxon>Bacteroidota</taxon>
        <taxon>Flavobacteriia</taxon>
        <taxon>Flavobacteriales</taxon>
        <taxon>Flavobacteriaceae</taxon>
        <taxon>Capnocytophaga</taxon>
    </lineage>
</organism>
<evidence type="ECO:0000313" key="1">
    <source>
        <dbReference type="EMBL" id="PTX07670.1"/>
    </source>
</evidence>
<evidence type="ECO:0000313" key="2">
    <source>
        <dbReference type="Proteomes" id="UP000243985"/>
    </source>
</evidence>
<protein>
    <submittedName>
        <fullName evidence="1">Uncharacterized protein</fullName>
    </submittedName>
</protein>
<gene>
    <name evidence="1" type="ORF">C8P65_10338</name>
</gene>
<comment type="caution">
    <text evidence="1">The sequence shown here is derived from an EMBL/GenBank/DDBJ whole genome shotgun (WGS) entry which is preliminary data.</text>
</comment>
<sequence length="189" mass="22231">MTQKIFLYSLLIGVSFLSCFNTPKKTISFLLKIETKKDTILSREVFYKKVENLINQTIENRENNKNYFKTNDSLNYYFSKFSPEELFEDNHFKAITGRLLEYEYLKVRNSGEYDPESFSVYNLTILLLASKNNRSEFFILKVINKGISDFVCIDSIVLALDKIPQMQNDSIHKICIDLVKRNKTGRCKW</sequence>
<dbReference type="EMBL" id="QBKG01000003">
    <property type="protein sequence ID" value="PTX07670.1"/>
    <property type="molecule type" value="Genomic_DNA"/>
</dbReference>
<dbReference type="GeneID" id="84580232"/>
<proteinExistence type="predicted"/>
<dbReference type="Proteomes" id="UP000243985">
    <property type="component" value="Unassembled WGS sequence"/>
</dbReference>